<evidence type="ECO:0000313" key="13">
    <source>
        <dbReference type="RefSeq" id="XP_055860924.1"/>
    </source>
</evidence>
<dbReference type="InterPro" id="IPR036352">
    <property type="entry name" value="Semap_dom_sf"/>
</dbReference>
<keyword evidence="3" id="KW-0677">Repeat</keyword>
<dbReference type="GO" id="GO:0030335">
    <property type="term" value="P:positive regulation of cell migration"/>
    <property type="evidence" value="ECO:0007669"/>
    <property type="project" value="TreeGrafter"/>
</dbReference>
<dbReference type="SUPFAM" id="SSF103575">
    <property type="entry name" value="Plexin repeat"/>
    <property type="match status" value="1"/>
</dbReference>
<dbReference type="OrthoDB" id="9988752at2759"/>
<organism evidence="11 15">
    <name type="scientific">Biomphalaria glabrata</name>
    <name type="common">Bloodfluke planorb</name>
    <name type="synonym">Freshwater snail</name>
    <dbReference type="NCBI Taxonomy" id="6526"/>
    <lineage>
        <taxon>Eukaryota</taxon>
        <taxon>Metazoa</taxon>
        <taxon>Spiralia</taxon>
        <taxon>Lophotrochozoa</taxon>
        <taxon>Mollusca</taxon>
        <taxon>Gastropoda</taxon>
        <taxon>Heterobranchia</taxon>
        <taxon>Euthyneura</taxon>
        <taxon>Panpulmonata</taxon>
        <taxon>Hygrophila</taxon>
        <taxon>Lymnaeoidea</taxon>
        <taxon>Planorbidae</taxon>
        <taxon>Biomphalaria</taxon>
    </lineage>
</organism>
<keyword evidence="9" id="KW-0732">Signal</keyword>
<keyword evidence="6" id="KW-1015">Disulfide bond</keyword>
<dbReference type="Gene3D" id="3.30.1680.10">
    <property type="entry name" value="ligand-binding face of the semaphorins, domain 2"/>
    <property type="match status" value="1"/>
</dbReference>
<comment type="subcellular location">
    <subcellularLocation>
        <location evidence="1">Membrane</location>
        <topology evidence="1">Single-pass membrane protein</topology>
    </subcellularLocation>
</comment>
<evidence type="ECO:0000259" key="10">
    <source>
        <dbReference type="PROSITE" id="PS51004"/>
    </source>
</evidence>
<evidence type="ECO:0000313" key="16">
    <source>
        <dbReference type="RefSeq" id="XP_055860927.1"/>
    </source>
</evidence>
<dbReference type="FunFam" id="2.20.100.10:FF:000021">
    <property type="entry name" value="semaphorin-5B isoform X1"/>
    <property type="match status" value="1"/>
</dbReference>
<dbReference type="Gene3D" id="2.20.100.10">
    <property type="entry name" value="Thrombospondin type-1 (TSP1) repeat"/>
    <property type="match status" value="1"/>
</dbReference>
<dbReference type="OMA" id="GENKEEC"/>
<evidence type="ECO:0000313" key="18">
    <source>
        <dbReference type="RefSeq" id="XP_055860929.1"/>
    </source>
</evidence>
<protein>
    <submittedName>
        <fullName evidence="12 13">Semaphorin-5A-like isoform X1</fullName>
    </submittedName>
</protein>
<dbReference type="SMART" id="SM00423">
    <property type="entry name" value="PSI"/>
    <property type="match status" value="1"/>
</dbReference>
<accession>A0A9W2YDR9</accession>
<keyword evidence="11" id="KW-1185">Reference proteome</keyword>
<sequence length="644" mass="73078">MFGKCFIVLALAVTQSFSEVEEHWRYEKIRAAYLAISMQQSEEQFYDYRLVTFKTEHLVEFRHDNITQFVQMELDEENNQLLIGSSDYIYRLNLNDLAALQIEKWVAPNDAVSLCHIDQRVKYCSNFIVILKTVQDKVLTCGTLASAPMCLYRNITDLATVISNISRGAVCPMSPSYLSTAVLTSDQDLYSATFTDKIGLNPMITRISADPDVKLLLGKARDSYWFNEPSFIASFELEDYVYFFLQETSVECSNCGEKLVSRMARVCKKDPGANILRPYRLFASFSKARLNCSLPGDVPFYFDQIQSVYLQREEKIFYAIFTAPPMPGSAVCAYNMSAIDMTFGGSFKFRKSLDCNWEKMTSSYSKLCGSPEPTGKQINDASDLIFMNDEVQPTLVGPLIVYDYDKDGTRHNSSKSCRWNNIEVDRVATKNGNITVIFVSSSKGYIKKLMVLPRGNTACLLECIRLTEDGMSETLLKMKLSKAKSALYVAMETRIIKLPLSRCKKHRTKSACISARDPYCGWDLGKSMCTSLSESKEDTLEQDITKCPLLELPVDGGWSGWNDWSMCSYTLNDILIQKCNCRNRECNQPRRAFNGLDCFGHRTEIANCSVINLPDSHGSTRDLTYYNVLTPLALWVSYRNLQLI</sequence>
<dbReference type="GO" id="GO:0030215">
    <property type="term" value="F:semaphorin receptor binding"/>
    <property type="evidence" value="ECO:0007669"/>
    <property type="project" value="InterPro"/>
</dbReference>
<feature type="domain" description="Sema" evidence="10">
    <location>
        <begin position="33"/>
        <end position="500"/>
    </location>
</feature>
<dbReference type="PANTHER" id="PTHR11036">
    <property type="entry name" value="SEMAPHORIN"/>
    <property type="match status" value="1"/>
</dbReference>
<dbReference type="AlphaFoldDB" id="A0A9W2YDR9"/>
<dbReference type="RefSeq" id="XP_055860927.1">
    <property type="nucleotide sequence ID" value="XM_056004952.1"/>
</dbReference>
<dbReference type="Gene3D" id="2.130.10.10">
    <property type="entry name" value="YVTN repeat-like/Quinoprotein amine dehydrogenase"/>
    <property type="match status" value="1"/>
</dbReference>
<dbReference type="GeneID" id="106054979"/>
<dbReference type="RefSeq" id="XP_055860928.1">
    <property type="nucleotide sequence ID" value="XM_056004953.1"/>
</dbReference>
<dbReference type="Pfam" id="PF01437">
    <property type="entry name" value="PSI"/>
    <property type="match status" value="1"/>
</dbReference>
<name>A0A9W2YDR9_BIOGL</name>
<evidence type="ECO:0000256" key="1">
    <source>
        <dbReference type="ARBA" id="ARBA00004167"/>
    </source>
</evidence>
<comment type="caution">
    <text evidence="8">Lacks conserved residue(s) required for the propagation of feature annotation.</text>
</comment>
<evidence type="ECO:0000313" key="15">
    <source>
        <dbReference type="RefSeq" id="XP_055860926.1"/>
    </source>
</evidence>
<dbReference type="GO" id="GO:0045499">
    <property type="term" value="F:chemorepellent activity"/>
    <property type="evidence" value="ECO:0007669"/>
    <property type="project" value="TreeGrafter"/>
</dbReference>
<dbReference type="RefSeq" id="XP_055860926.1">
    <property type="nucleotide sequence ID" value="XM_056004951.1"/>
</dbReference>
<evidence type="ECO:0000313" key="17">
    <source>
        <dbReference type="RefSeq" id="XP_055860928.1"/>
    </source>
</evidence>
<dbReference type="PROSITE" id="PS51004">
    <property type="entry name" value="SEMA"/>
    <property type="match status" value="1"/>
</dbReference>
<dbReference type="SMART" id="SM00630">
    <property type="entry name" value="Sema"/>
    <property type="match status" value="1"/>
</dbReference>
<dbReference type="InterPro" id="IPR016201">
    <property type="entry name" value="PSI"/>
</dbReference>
<keyword evidence="2" id="KW-0812">Transmembrane</keyword>
<dbReference type="GO" id="GO:0007399">
    <property type="term" value="P:nervous system development"/>
    <property type="evidence" value="ECO:0007669"/>
    <property type="project" value="UniProtKB-ARBA"/>
</dbReference>
<evidence type="ECO:0000256" key="9">
    <source>
        <dbReference type="SAM" id="SignalP"/>
    </source>
</evidence>
<feature type="chain" id="PRO_5044702348" evidence="9">
    <location>
        <begin position="19"/>
        <end position="644"/>
    </location>
</feature>
<dbReference type="RefSeq" id="XP_055860925.1">
    <property type="nucleotide sequence ID" value="XM_056004950.1"/>
</dbReference>
<evidence type="ECO:0000256" key="4">
    <source>
        <dbReference type="ARBA" id="ARBA00022989"/>
    </source>
</evidence>
<evidence type="ECO:0000256" key="5">
    <source>
        <dbReference type="ARBA" id="ARBA00023136"/>
    </source>
</evidence>
<feature type="signal peptide" evidence="9">
    <location>
        <begin position="1"/>
        <end position="18"/>
    </location>
</feature>
<evidence type="ECO:0000256" key="6">
    <source>
        <dbReference type="ARBA" id="ARBA00023157"/>
    </source>
</evidence>
<evidence type="ECO:0000313" key="14">
    <source>
        <dbReference type="RefSeq" id="XP_055860925.1"/>
    </source>
</evidence>
<evidence type="ECO:0000256" key="7">
    <source>
        <dbReference type="ARBA" id="ARBA00023180"/>
    </source>
</evidence>
<dbReference type="GO" id="GO:0005886">
    <property type="term" value="C:plasma membrane"/>
    <property type="evidence" value="ECO:0007669"/>
    <property type="project" value="TreeGrafter"/>
</dbReference>
<dbReference type="Pfam" id="PF01403">
    <property type="entry name" value="Sema"/>
    <property type="match status" value="1"/>
</dbReference>
<keyword evidence="4" id="KW-1133">Transmembrane helix</keyword>
<dbReference type="InterPro" id="IPR027231">
    <property type="entry name" value="Semaphorin"/>
</dbReference>
<evidence type="ECO:0000313" key="11">
    <source>
        <dbReference type="Proteomes" id="UP001165740"/>
    </source>
</evidence>
<dbReference type="RefSeq" id="XP_055860929.1">
    <property type="nucleotide sequence ID" value="XM_056004954.1"/>
</dbReference>
<dbReference type="InterPro" id="IPR002165">
    <property type="entry name" value="Plexin_repeat"/>
</dbReference>
<dbReference type="InterPro" id="IPR015943">
    <property type="entry name" value="WD40/YVTN_repeat-like_dom_sf"/>
</dbReference>
<keyword evidence="5" id="KW-0472">Membrane</keyword>
<dbReference type="InterPro" id="IPR001627">
    <property type="entry name" value="Semap_dom"/>
</dbReference>
<dbReference type="Proteomes" id="UP001165740">
    <property type="component" value="Chromosome 11"/>
</dbReference>
<dbReference type="RefSeq" id="XP_055860924.1">
    <property type="nucleotide sequence ID" value="XM_056004949.1"/>
</dbReference>
<evidence type="ECO:0000256" key="2">
    <source>
        <dbReference type="ARBA" id="ARBA00022692"/>
    </source>
</evidence>
<evidence type="ECO:0000256" key="8">
    <source>
        <dbReference type="PROSITE-ProRule" id="PRU00352"/>
    </source>
</evidence>
<keyword evidence="7" id="KW-0325">Glycoprotein</keyword>
<dbReference type="InterPro" id="IPR036383">
    <property type="entry name" value="TSP1_rpt_sf"/>
</dbReference>
<reference evidence="12 13" key="1">
    <citation type="submission" date="2025-04" db="UniProtKB">
        <authorList>
            <consortium name="RefSeq"/>
        </authorList>
    </citation>
    <scope>IDENTIFICATION</scope>
</reference>
<proteinExistence type="predicted"/>
<gene>
    <name evidence="12 13 14 15 16 17 18" type="primary">LOC106054979</name>
</gene>
<dbReference type="RefSeq" id="XP_055860923.1">
    <property type="nucleotide sequence ID" value="XM_056004948.1"/>
</dbReference>
<evidence type="ECO:0000256" key="3">
    <source>
        <dbReference type="ARBA" id="ARBA00022737"/>
    </source>
</evidence>
<dbReference type="SUPFAM" id="SSF82895">
    <property type="entry name" value="TSP-1 type 1 repeat"/>
    <property type="match status" value="1"/>
</dbReference>
<dbReference type="SUPFAM" id="SSF101912">
    <property type="entry name" value="Sema domain"/>
    <property type="match status" value="1"/>
</dbReference>
<dbReference type="PANTHER" id="PTHR11036:SF127">
    <property type="entry name" value="SEMAPHORIN-1A"/>
    <property type="match status" value="1"/>
</dbReference>
<evidence type="ECO:0000313" key="12">
    <source>
        <dbReference type="RefSeq" id="XP_055860923.1"/>
    </source>
</evidence>